<reference evidence="4 5" key="1">
    <citation type="submission" date="2019-09" db="EMBL/GenBank/DDBJ databases">
        <authorList>
            <person name="Valk L.C."/>
        </authorList>
    </citation>
    <scope>NUCLEOTIDE SEQUENCE [LARGE SCALE GENOMIC DNA]</scope>
    <source>
        <strain evidence="4">GalUA</strain>
    </source>
</reference>
<dbReference type="CDD" id="cd01434">
    <property type="entry name" value="EFG_mtEFG1_IV"/>
    <property type="match status" value="1"/>
</dbReference>
<dbReference type="InterPro" id="IPR000795">
    <property type="entry name" value="T_Tr_GTP-bd_dom"/>
</dbReference>
<dbReference type="InterPro" id="IPR027417">
    <property type="entry name" value="P-loop_NTPase"/>
</dbReference>
<dbReference type="InterPro" id="IPR053905">
    <property type="entry name" value="EF-G-like_DII"/>
</dbReference>
<dbReference type="OrthoDB" id="9801472at2"/>
<dbReference type="SUPFAM" id="SSF50447">
    <property type="entry name" value="Translation proteins"/>
    <property type="match status" value="1"/>
</dbReference>
<dbReference type="EMBL" id="WAGX01000004">
    <property type="protein sequence ID" value="KAB1439512.1"/>
    <property type="molecule type" value="Genomic_DNA"/>
</dbReference>
<dbReference type="CDD" id="cd04088">
    <property type="entry name" value="EFG_mtEFG_II"/>
    <property type="match status" value="1"/>
</dbReference>
<dbReference type="Gene3D" id="2.40.30.10">
    <property type="entry name" value="Translation factors"/>
    <property type="match status" value="1"/>
</dbReference>
<dbReference type="GO" id="GO:0003746">
    <property type="term" value="F:translation elongation factor activity"/>
    <property type="evidence" value="ECO:0007669"/>
    <property type="project" value="UniProtKB-KW"/>
</dbReference>
<reference evidence="4 5" key="2">
    <citation type="submission" date="2020-02" db="EMBL/GenBank/DDBJ databases">
        <title>Candidatus Galacturonibacter soehngenii shows hetero-acetogenic catabolism of galacturonic acid but lacks a canonical carbon monoxide dehydrogenase/acetyl-CoA synthase complex.</title>
        <authorList>
            <person name="Diender M."/>
            <person name="Stouten G.R."/>
            <person name="Petersen J.F."/>
            <person name="Nielsen P.H."/>
            <person name="Dueholm M.S."/>
            <person name="Pronk J.T."/>
            <person name="Van Loosdrecht M.C.M."/>
        </authorList>
    </citation>
    <scope>NUCLEOTIDE SEQUENCE [LARGE SCALE GENOMIC DNA]</scope>
    <source>
        <strain evidence="4">GalUA</strain>
    </source>
</reference>
<dbReference type="InterPro" id="IPR014721">
    <property type="entry name" value="Ribsml_uS5_D2-typ_fold_subgr"/>
</dbReference>
<dbReference type="PANTHER" id="PTHR43261:SF6">
    <property type="entry name" value="ELONGATION FACTOR G-LIKE PROTEIN"/>
    <property type="match status" value="1"/>
</dbReference>
<dbReference type="NCBIfam" id="TIGR00231">
    <property type="entry name" value="small_GTP"/>
    <property type="match status" value="1"/>
</dbReference>
<name>A0A7V7QLR5_9FIRM</name>
<dbReference type="Gene3D" id="3.30.70.240">
    <property type="match status" value="1"/>
</dbReference>
<dbReference type="InterPro" id="IPR035649">
    <property type="entry name" value="EFG_V"/>
</dbReference>
<keyword evidence="5" id="KW-1185">Reference proteome</keyword>
<dbReference type="Pfam" id="PF00009">
    <property type="entry name" value="GTP_EFTU"/>
    <property type="match status" value="1"/>
</dbReference>
<dbReference type="GO" id="GO:0032790">
    <property type="term" value="P:ribosome disassembly"/>
    <property type="evidence" value="ECO:0007669"/>
    <property type="project" value="TreeGrafter"/>
</dbReference>
<dbReference type="Gene3D" id="3.40.50.300">
    <property type="entry name" value="P-loop containing nucleotide triphosphate hydrolases"/>
    <property type="match status" value="1"/>
</dbReference>
<dbReference type="RefSeq" id="WP_151142078.1">
    <property type="nucleotide sequence ID" value="NZ_WAGX01000004.1"/>
</dbReference>
<dbReference type="InterPro" id="IPR000640">
    <property type="entry name" value="EFG_V-like"/>
</dbReference>
<dbReference type="SUPFAM" id="SSF54211">
    <property type="entry name" value="Ribosomal protein S5 domain 2-like"/>
    <property type="match status" value="1"/>
</dbReference>
<dbReference type="Gene3D" id="3.30.70.870">
    <property type="entry name" value="Elongation Factor G (Translational Gtpase), domain 3"/>
    <property type="match status" value="1"/>
</dbReference>
<dbReference type="NCBIfam" id="NF009381">
    <property type="entry name" value="PRK12740.1-5"/>
    <property type="match status" value="1"/>
</dbReference>
<dbReference type="SUPFAM" id="SSF54980">
    <property type="entry name" value="EF-G C-terminal domain-like"/>
    <property type="match status" value="2"/>
</dbReference>
<evidence type="ECO:0000259" key="3">
    <source>
        <dbReference type="PROSITE" id="PS51722"/>
    </source>
</evidence>
<dbReference type="Pfam" id="PF14492">
    <property type="entry name" value="EFG_III"/>
    <property type="match status" value="1"/>
</dbReference>
<dbReference type="GO" id="GO:0003924">
    <property type="term" value="F:GTPase activity"/>
    <property type="evidence" value="ECO:0007669"/>
    <property type="project" value="InterPro"/>
</dbReference>
<keyword evidence="4" id="KW-0251">Elongation factor</keyword>
<dbReference type="InterPro" id="IPR041095">
    <property type="entry name" value="EFG_II"/>
</dbReference>
<proteinExistence type="predicted"/>
<dbReference type="Proteomes" id="UP000461768">
    <property type="component" value="Unassembled WGS sequence"/>
</dbReference>
<keyword evidence="1" id="KW-0547">Nucleotide-binding</keyword>
<dbReference type="PANTHER" id="PTHR43261">
    <property type="entry name" value="TRANSLATION ELONGATION FACTOR G-RELATED"/>
    <property type="match status" value="1"/>
</dbReference>
<dbReference type="SMART" id="SM00838">
    <property type="entry name" value="EFG_C"/>
    <property type="match status" value="1"/>
</dbReference>
<dbReference type="Pfam" id="PF00679">
    <property type="entry name" value="EFG_C"/>
    <property type="match status" value="1"/>
</dbReference>
<dbReference type="GO" id="GO:0005525">
    <property type="term" value="F:GTP binding"/>
    <property type="evidence" value="ECO:0007669"/>
    <property type="project" value="UniProtKB-KW"/>
</dbReference>
<organism evidence="4 5">
    <name type="scientific">Candidatus Galacturonatibacter soehngenii</name>
    <dbReference type="NCBI Taxonomy" id="2307010"/>
    <lineage>
        <taxon>Bacteria</taxon>
        <taxon>Bacillati</taxon>
        <taxon>Bacillota</taxon>
        <taxon>Clostridia</taxon>
        <taxon>Lachnospirales</taxon>
        <taxon>Lachnospiraceae</taxon>
        <taxon>Candidatus Galacturonatibacter</taxon>
    </lineage>
</organism>
<sequence>MNVYKTEQIRNVVLLGHGGCGKTSLVEAMAHLAGLTKRIGNVSEGNTLSDFDKEETKREFSINTSLVPIPWNDCKINILDTPGYFDFVGEVEEAALAADAAIIVVSGKSGVEVGTEKAWEICEKYHLPRMIFVANMDDDNASFRQVVDDLTNLYGKKIAPFFMPIRENEKLVGYVNIVKKGGRKFRGLSDKEDCEIPDYLEEYYNNYREKLLEAVAETSEEYMERYFNGEEFTDEEVRVALSENVMDGTVIPVAMGSNSEIRGVYNLLNDIVKYFPSPDKVLRTGTSTKTGQAFEANYDENKSISAYIFKTIADPFIGKYSLVKVCSGVLKNDSVIFNYEKDMEEKLSKLYILQGKTPIEVEKLHAGDIGAIAKLTDAKTGDTLSTKANPIVFERPKFPIPYTYMRYKAKTKGDEDKVAQALAKIMDEDQTVKVVNDMENRQSLLYGMGEQHLDIIVSKLLNKYKVEIELMKPKVAFRETIKKKAEVQGKYKKQSGGHGQYGDVKMIFEPSMDLEKPYLFEEKVFGGAVPKNFFPAVEKGIQESVLKGPLAAYPVVGIKAILIDGSYHPVDSSEMAFKTATMMAFKKGFMEASPVLLEPIVSLKVNVPDKYTGDIMGDLNKRRGRVLGMTPLEGERQLIEADVPMTELFGYSTELRSITGGRGEYSYEFNRYEQAPADVAEKEIAQRASKVTSIEE</sequence>
<dbReference type="FunFam" id="3.30.70.240:FF:000001">
    <property type="entry name" value="Elongation factor G"/>
    <property type="match status" value="1"/>
</dbReference>
<dbReference type="FunFam" id="3.30.230.10:FF:000003">
    <property type="entry name" value="Elongation factor G"/>
    <property type="match status" value="1"/>
</dbReference>
<evidence type="ECO:0000313" key="4">
    <source>
        <dbReference type="EMBL" id="KAB1439512.1"/>
    </source>
</evidence>
<feature type="domain" description="Tr-type G" evidence="3">
    <location>
        <begin position="7"/>
        <end position="279"/>
    </location>
</feature>
<protein>
    <submittedName>
        <fullName evidence="4">Elongation factor G</fullName>
    </submittedName>
</protein>
<dbReference type="CDD" id="cd04170">
    <property type="entry name" value="EF-G_bact"/>
    <property type="match status" value="1"/>
</dbReference>
<accession>A0A7V7QLR5</accession>
<evidence type="ECO:0000256" key="2">
    <source>
        <dbReference type="ARBA" id="ARBA00023134"/>
    </source>
</evidence>
<dbReference type="SUPFAM" id="SSF52540">
    <property type="entry name" value="P-loop containing nucleoside triphosphate hydrolases"/>
    <property type="match status" value="1"/>
</dbReference>
<dbReference type="InterPro" id="IPR047872">
    <property type="entry name" value="EFG_IV"/>
</dbReference>
<keyword evidence="4" id="KW-0648">Protein biosynthesis</keyword>
<evidence type="ECO:0000313" key="5">
    <source>
        <dbReference type="Proteomes" id="UP000461768"/>
    </source>
</evidence>
<dbReference type="Gene3D" id="3.30.230.10">
    <property type="match status" value="1"/>
</dbReference>
<dbReference type="InterPro" id="IPR009000">
    <property type="entry name" value="Transl_B-barrel_sf"/>
</dbReference>
<keyword evidence="2" id="KW-0342">GTP-binding</keyword>
<evidence type="ECO:0000256" key="1">
    <source>
        <dbReference type="ARBA" id="ARBA00022741"/>
    </source>
</evidence>
<dbReference type="InterPro" id="IPR035647">
    <property type="entry name" value="EFG_III/V"/>
</dbReference>
<dbReference type="InterPro" id="IPR005517">
    <property type="entry name" value="Transl_elong_EFG/EF2_IV"/>
</dbReference>
<dbReference type="InterPro" id="IPR005225">
    <property type="entry name" value="Small_GTP-bd"/>
</dbReference>
<gene>
    <name evidence="4" type="ORF">F7O84_03720</name>
</gene>
<dbReference type="Pfam" id="PF22042">
    <property type="entry name" value="EF-G_D2"/>
    <property type="match status" value="1"/>
</dbReference>
<dbReference type="SMART" id="SM00889">
    <property type="entry name" value="EFG_IV"/>
    <property type="match status" value="1"/>
</dbReference>
<dbReference type="AlphaFoldDB" id="A0A7V7QLR5"/>
<comment type="caution">
    <text evidence="4">The sequence shown here is derived from an EMBL/GenBank/DDBJ whole genome shotgun (WGS) entry which is preliminary data.</text>
</comment>
<dbReference type="PROSITE" id="PS51722">
    <property type="entry name" value="G_TR_2"/>
    <property type="match status" value="1"/>
</dbReference>
<dbReference type="InterPro" id="IPR020568">
    <property type="entry name" value="Ribosomal_Su5_D2-typ_SF"/>
</dbReference>
<dbReference type="Pfam" id="PF03764">
    <property type="entry name" value="EFG_IV"/>
    <property type="match status" value="1"/>
</dbReference>
<dbReference type="CDD" id="cd03713">
    <property type="entry name" value="EFG_mtEFG_C"/>
    <property type="match status" value="1"/>
</dbReference>